<dbReference type="RefSeq" id="WP_348721701.1">
    <property type="nucleotide sequence ID" value="NZ_CAXJIO010000018.1"/>
</dbReference>
<reference evidence="1 2" key="1">
    <citation type="submission" date="2024-05" db="EMBL/GenBank/DDBJ databases">
        <authorList>
            <person name="Duchaud E."/>
        </authorList>
    </citation>
    <scope>NUCLEOTIDE SEQUENCE [LARGE SCALE GENOMIC DNA]</scope>
    <source>
        <strain evidence="1">Ena-SAMPLE-TAB-13-05-2024-13:56:06:370-140308</strain>
    </source>
</reference>
<proteinExistence type="predicted"/>
<evidence type="ECO:0000313" key="2">
    <source>
        <dbReference type="Proteomes" id="UP001497527"/>
    </source>
</evidence>
<evidence type="ECO:0008006" key="3">
    <source>
        <dbReference type="Google" id="ProtNLM"/>
    </source>
</evidence>
<protein>
    <recommendedName>
        <fullName evidence="3">Replication protein</fullName>
    </recommendedName>
</protein>
<comment type="caution">
    <text evidence="1">The sequence shown here is derived from an EMBL/GenBank/DDBJ whole genome shotgun (WGS) entry which is preliminary data.</text>
</comment>
<sequence length="625" mass="73284">MYKSSKNSHTFAQKNAKVFSEVGLYNQQVQDNLRKVQLSSITNFTIKNFLDNAHRNRLSDKEFNLEVERFNNTHGMLIPKRGAGYQVAKPNYSYLNYPYLDREAIHKTMDNYRLYVHNYNAKVRAINKEITQYNKQKVKESTELSETEKAQKKAFEKRNNHLFTADYNELVTAFNASNAIIAKKRIPTIKFQTELIFELLLWFYASQLKTNNLVKLNRRESTRIEKSNMYKLRLNHNDLVTFKKNNIQRLDLTKRSVQNHVKRLREAGILINYRFINHQKPVFVNISWDILKVLDGNPPKSLKTNNQLVNQEKKQSFHNSKDCTRTILLKEEKIKDCAISTVGNKCGSMLQESESNAACPADSYKNTKGISNEIKIEGGKKIQLPQFLIQKTPAKRPQILQQNFLARKLSVSDFAQKLSDGDYQNHKGLPYSYLEKVEQYALVSTEDFKQIVIQDFIKSSAKIWKNHSVYVGEWVKTIQLLSEQLFKNMVNKSTIIQKLKEYRWKLNFARNWFESHKVNALFPYAYFDTTRTTKKEIGFYGLHPVWKKHLQKKAKKAQEATQKVTAANSRKRRLSYQQKLTNAIKKFENGAYTKKQLYDYVQFNLPQDYLLQLANIIEYQHINLA</sequence>
<name>A0ABM9PG55_9FLAO</name>
<evidence type="ECO:0000313" key="1">
    <source>
        <dbReference type="EMBL" id="CAL2104608.1"/>
    </source>
</evidence>
<dbReference type="EMBL" id="CAXJIO010000018">
    <property type="protein sequence ID" value="CAL2104608.1"/>
    <property type="molecule type" value="Genomic_DNA"/>
</dbReference>
<gene>
    <name evidence="1" type="ORF">T190423A01A_90033</name>
</gene>
<accession>A0ABM9PG55</accession>
<keyword evidence="2" id="KW-1185">Reference proteome</keyword>
<dbReference type="Proteomes" id="UP001497527">
    <property type="component" value="Unassembled WGS sequence"/>
</dbReference>
<organism evidence="1 2">
    <name type="scientific">Tenacibaculum polynesiense</name>
    <dbReference type="NCBI Taxonomy" id="3137857"/>
    <lineage>
        <taxon>Bacteria</taxon>
        <taxon>Pseudomonadati</taxon>
        <taxon>Bacteroidota</taxon>
        <taxon>Flavobacteriia</taxon>
        <taxon>Flavobacteriales</taxon>
        <taxon>Flavobacteriaceae</taxon>
        <taxon>Tenacibaculum</taxon>
    </lineage>
</organism>